<feature type="transmembrane region" description="Helical" evidence="5">
    <location>
        <begin position="340"/>
        <end position="358"/>
    </location>
</feature>
<feature type="domain" description="Inositolphosphotransferase Aur1/Ipt1" evidence="6">
    <location>
        <begin position="141"/>
        <end position="303"/>
    </location>
</feature>
<keyword evidence="2 5" id="KW-0812">Transmembrane</keyword>
<evidence type="ECO:0000256" key="1">
    <source>
        <dbReference type="ARBA" id="ARBA00004141"/>
    </source>
</evidence>
<feature type="transmembrane region" description="Helical" evidence="5">
    <location>
        <begin position="96"/>
        <end position="116"/>
    </location>
</feature>
<dbReference type="PANTHER" id="PTHR31310:SF7">
    <property type="entry name" value="PA-PHOSPHATASE RELATED-FAMILY PROTEIN DDB_G0268928"/>
    <property type="match status" value="1"/>
</dbReference>
<dbReference type="RefSeq" id="XP_008719332.1">
    <property type="nucleotide sequence ID" value="XM_008721110.1"/>
</dbReference>
<dbReference type="InterPro" id="IPR026841">
    <property type="entry name" value="Aur1/Ipt1"/>
</dbReference>
<evidence type="ECO:0000313" key="7">
    <source>
        <dbReference type="EMBL" id="ETN38743.1"/>
    </source>
</evidence>
<dbReference type="EMBL" id="KB822722">
    <property type="protein sequence ID" value="ETN38743.1"/>
    <property type="molecule type" value="Genomic_DNA"/>
</dbReference>
<dbReference type="AlphaFoldDB" id="W2RSL9"/>
<dbReference type="Proteomes" id="UP000030752">
    <property type="component" value="Unassembled WGS sequence"/>
</dbReference>
<dbReference type="PANTHER" id="PTHR31310">
    <property type="match status" value="1"/>
</dbReference>
<keyword evidence="3 5" id="KW-1133">Transmembrane helix</keyword>
<evidence type="ECO:0000256" key="2">
    <source>
        <dbReference type="ARBA" id="ARBA00022692"/>
    </source>
</evidence>
<evidence type="ECO:0000256" key="3">
    <source>
        <dbReference type="ARBA" id="ARBA00022989"/>
    </source>
</evidence>
<gene>
    <name evidence="7" type="ORF">HMPREF1541_06781</name>
</gene>
<comment type="subcellular location">
    <subcellularLocation>
        <location evidence="1">Membrane</location>
        <topology evidence="1">Multi-pass membrane protein</topology>
    </subcellularLocation>
</comment>
<accession>W2RSL9</accession>
<evidence type="ECO:0000256" key="5">
    <source>
        <dbReference type="SAM" id="Phobius"/>
    </source>
</evidence>
<dbReference type="VEuPathDB" id="FungiDB:HMPREF1541_06781"/>
<dbReference type="CDD" id="cd03386">
    <property type="entry name" value="PAP2_Aur1_like"/>
    <property type="match status" value="1"/>
</dbReference>
<dbReference type="HOGENOM" id="CLU_035756_0_0_1"/>
<dbReference type="eggNOG" id="ENOG502QTNB">
    <property type="taxonomic scope" value="Eukaryota"/>
</dbReference>
<proteinExistence type="predicted"/>
<feature type="transmembrane region" description="Helical" evidence="5">
    <location>
        <begin position="283"/>
        <end position="303"/>
    </location>
</feature>
<dbReference type="Pfam" id="PF14378">
    <property type="entry name" value="PAP2_3"/>
    <property type="match status" value="1"/>
</dbReference>
<dbReference type="InParanoid" id="W2RSL9"/>
<dbReference type="InterPro" id="IPR052185">
    <property type="entry name" value="IPC_Synthase-Related"/>
</dbReference>
<reference evidence="7 8" key="1">
    <citation type="submission" date="2013-03" db="EMBL/GenBank/DDBJ databases">
        <title>The Genome Sequence of Phialophora europaea CBS 101466.</title>
        <authorList>
            <consortium name="The Broad Institute Genomics Platform"/>
            <person name="Cuomo C."/>
            <person name="de Hoog S."/>
            <person name="Gorbushina A."/>
            <person name="Walker B."/>
            <person name="Young S.K."/>
            <person name="Zeng Q."/>
            <person name="Gargeya S."/>
            <person name="Fitzgerald M."/>
            <person name="Haas B."/>
            <person name="Abouelleil A."/>
            <person name="Allen A.W."/>
            <person name="Alvarado L."/>
            <person name="Arachchi H.M."/>
            <person name="Berlin A.M."/>
            <person name="Chapman S.B."/>
            <person name="Gainer-Dewar J."/>
            <person name="Goldberg J."/>
            <person name="Griggs A."/>
            <person name="Gujja S."/>
            <person name="Hansen M."/>
            <person name="Howarth C."/>
            <person name="Imamovic A."/>
            <person name="Ireland A."/>
            <person name="Larimer J."/>
            <person name="McCowan C."/>
            <person name="Murphy C."/>
            <person name="Pearson M."/>
            <person name="Poon T.W."/>
            <person name="Priest M."/>
            <person name="Roberts A."/>
            <person name="Saif S."/>
            <person name="Shea T."/>
            <person name="Sisk P."/>
            <person name="Sykes S."/>
            <person name="Wortman J."/>
            <person name="Nusbaum C."/>
            <person name="Birren B."/>
        </authorList>
    </citation>
    <scope>NUCLEOTIDE SEQUENCE [LARGE SCALE GENOMIC DNA]</scope>
    <source>
        <strain evidence="7 8">CBS 101466</strain>
    </source>
</reference>
<evidence type="ECO:0000259" key="6">
    <source>
        <dbReference type="Pfam" id="PF14378"/>
    </source>
</evidence>
<keyword evidence="8" id="KW-1185">Reference proteome</keyword>
<evidence type="ECO:0000313" key="8">
    <source>
        <dbReference type="Proteomes" id="UP000030752"/>
    </source>
</evidence>
<dbReference type="GeneID" id="19974120"/>
<protein>
    <recommendedName>
        <fullName evidence="6">Inositolphosphotransferase Aur1/Ipt1 domain-containing protein</fullName>
    </recommendedName>
</protein>
<name>W2RSL9_CYPE1</name>
<keyword evidence="4 5" id="KW-0472">Membrane</keyword>
<feature type="transmembrane region" description="Helical" evidence="5">
    <location>
        <begin position="174"/>
        <end position="195"/>
    </location>
</feature>
<dbReference type="GO" id="GO:0016020">
    <property type="term" value="C:membrane"/>
    <property type="evidence" value="ECO:0007669"/>
    <property type="project" value="UniProtKB-SubCell"/>
</dbReference>
<evidence type="ECO:0000256" key="4">
    <source>
        <dbReference type="ARBA" id="ARBA00023136"/>
    </source>
</evidence>
<sequence>MGFLGLGEPSLGTFIICLGAWINRDFKTPAIHSKDATQRDDVGAEMAFNDIKVEEPSIFFPGQDKWRSRELSMLGYRGFIHAPNTTMFQNRILSRVLLRFPFILEIIYWALIYSVYQMARGFLAKRLNDQTIDIACRHALQVIRLEQGLHIFWELEIQRWFLQYPGVMYWINRIYSFVHLPATISFLVGLYWFAITRNRGRTTTEHVGPYLYESRRRSLAICNLLAFCVFSTWPCMPPRLLGDSESPGEVGELARSFSFVDTVHGRNGAVSVFNTRQYTNQLAAMPSLHFGYSLLVGLSIMRLPIAHPGRCYRLALPLPWYKPEAESWALPIRVPSLPKLLCELIGFLYPFMILVAIVSTANHFILDAIVGGSICLVALRYNEFMLNFLPIEDCVFWCLRIHKPVQQPIHLPTEGRD</sequence>
<dbReference type="OrthoDB" id="2566866at2759"/>
<organism evidence="7 8">
    <name type="scientific">Cyphellophora europaea (strain CBS 101466)</name>
    <name type="common">Phialophora europaea</name>
    <dbReference type="NCBI Taxonomy" id="1220924"/>
    <lineage>
        <taxon>Eukaryota</taxon>
        <taxon>Fungi</taxon>
        <taxon>Dikarya</taxon>
        <taxon>Ascomycota</taxon>
        <taxon>Pezizomycotina</taxon>
        <taxon>Eurotiomycetes</taxon>
        <taxon>Chaetothyriomycetidae</taxon>
        <taxon>Chaetothyriales</taxon>
        <taxon>Cyphellophoraceae</taxon>
        <taxon>Cyphellophora</taxon>
    </lineage>
</organism>